<dbReference type="GO" id="GO:0008180">
    <property type="term" value="C:COP9 signalosome"/>
    <property type="evidence" value="ECO:0007669"/>
    <property type="project" value="UniProtKB-KW"/>
</dbReference>
<dbReference type="SUPFAM" id="SSF46785">
    <property type="entry name" value="Winged helix' DNA-binding domain"/>
    <property type="match status" value="1"/>
</dbReference>
<sequence length="565" mass="62362">MVASRSYTEALSTIDASTFDWEAYEGTYTGRARINRLKHLITICLAHPSPSSDLLARNAILRLIPRLKSETWDLEVYLEMLSALYSLSHAGQSWTPLDDMDIDGNDNSGRLGELSPAIGKGMTFRPPDNQSGKEEDGFPDEDWVNNVRETATREFNRLDVELRGYMSNLIRESIRLTHLAFAQLATKVGNLDEALKYFAAAREYSSSPQHHIDLGVSIIETCLAFNSPAYLAGHISKLEANLDRLHPPSHANKGNQGQVNMNTTASDIREMEAEGERSKIIRKSVTARIQVAKGLLALSQKDYSKTTRELAFITDDIGPLLSSSFEGTALSSSDLALITIFTAMMSADRNQIRRAVLERGTFRALVGDEYSWGLDIVRSFVDADYKSVSGLLEMAEPYLLLNPFLSKHASSLIQSIQTTSLLQYVQPFSTVKLSNMSHALNLPPQNLLDDIEALIENGKLKGRIDLIDEIIVMDDTDWREQMFTKAMAVGKKSTTLSQAALFKMKLEEAGITVDPRTREHSIQPVARIDNQSSGEGALPSGANTIAVEGAETVQEAEVFSSVVAP</sequence>
<dbReference type="GeneID" id="91086449"/>
<proteinExistence type="inferred from homology"/>
<dbReference type="Proteomes" id="UP000094043">
    <property type="component" value="Chromosome 2"/>
</dbReference>
<reference evidence="9" key="2">
    <citation type="journal article" date="2022" name="Elife">
        <title>Obligate sexual reproduction of a homothallic fungus closely related to the Cryptococcus pathogenic species complex.</title>
        <authorList>
            <person name="Passer A.R."/>
            <person name="Clancey S.A."/>
            <person name="Shea T."/>
            <person name="David-Palma M."/>
            <person name="Averette A.F."/>
            <person name="Boekhout T."/>
            <person name="Porcel B.M."/>
            <person name="Nowrousian M."/>
            <person name="Cuomo C.A."/>
            <person name="Sun S."/>
            <person name="Heitman J."/>
            <person name="Coelho M.A."/>
        </authorList>
    </citation>
    <scope>NUCLEOTIDE SEQUENCE</scope>
    <source>
        <strain evidence="9">CBS 7841</strain>
    </source>
</reference>
<dbReference type="Pfam" id="PF01399">
    <property type="entry name" value="PCI"/>
    <property type="match status" value="1"/>
</dbReference>
<dbReference type="InterPro" id="IPR019585">
    <property type="entry name" value="Rpn7/CSN1"/>
</dbReference>
<dbReference type="InterPro" id="IPR036390">
    <property type="entry name" value="WH_DNA-bd_sf"/>
</dbReference>
<evidence type="ECO:0000256" key="3">
    <source>
        <dbReference type="ARBA" id="ARBA00008793"/>
    </source>
</evidence>
<dbReference type="InterPro" id="IPR000717">
    <property type="entry name" value="PCI_dom"/>
</dbReference>
<evidence type="ECO:0000256" key="2">
    <source>
        <dbReference type="ARBA" id="ARBA00004496"/>
    </source>
</evidence>
<keyword evidence="4" id="KW-0963">Cytoplasm</keyword>
<organism evidence="9 10">
    <name type="scientific">Cryptococcus depauperatus CBS 7841</name>
    <dbReference type="NCBI Taxonomy" id="1295531"/>
    <lineage>
        <taxon>Eukaryota</taxon>
        <taxon>Fungi</taxon>
        <taxon>Dikarya</taxon>
        <taxon>Basidiomycota</taxon>
        <taxon>Agaricomycotina</taxon>
        <taxon>Tremellomycetes</taxon>
        <taxon>Tremellales</taxon>
        <taxon>Cryptococcaceae</taxon>
        <taxon>Cryptococcus</taxon>
    </lineage>
</organism>
<name>A0AAJ8M0X5_9TREE</name>
<dbReference type="GO" id="GO:0005737">
    <property type="term" value="C:cytoplasm"/>
    <property type="evidence" value="ECO:0007669"/>
    <property type="project" value="UniProtKB-SubCell"/>
</dbReference>
<dbReference type="InterPro" id="IPR045135">
    <property type="entry name" value="Rpn7_N"/>
</dbReference>
<keyword evidence="5" id="KW-0736">Signalosome</keyword>
<dbReference type="SMART" id="SM00088">
    <property type="entry name" value="PINT"/>
    <property type="match status" value="1"/>
</dbReference>
<comment type="subcellular location">
    <subcellularLocation>
        <location evidence="2">Cytoplasm</location>
    </subcellularLocation>
    <subcellularLocation>
        <location evidence="1">Nucleus</location>
    </subcellularLocation>
</comment>
<keyword evidence="6" id="KW-0539">Nucleus</keyword>
<keyword evidence="10" id="KW-1185">Reference proteome</keyword>
<dbReference type="AlphaFoldDB" id="A0AAJ8M0X5"/>
<accession>A0AAJ8M0X5</accession>
<dbReference type="PROSITE" id="PS50250">
    <property type="entry name" value="PCI"/>
    <property type="match status" value="1"/>
</dbReference>
<dbReference type="RefSeq" id="XP_066067761.1">
    <property type="nucleotide sequence ID" value="XM_066211664.1"/>
</dbReference>
<dbReference type="KEGG" id="cdep:91086449"/>
<reference evidence="9" key="3">
    <citation type="submission" date="2024-01" db="EMBL/GenBank/DDBJ databases">
        <authorList>
            <person name="Coelho M.A."/>
            <person name="David-Palma M."/>
            <person name="Shea T."/>
            <person name="Sun S."/>
            <person name="Cuomo C.A."/>
            <person name="Heitman J."/>
        </authorList>
    </citation>
    <scope>NUCLEOTIDE SEQUENCE</scope>
    <source>
        <strain evidence="9">CBS 7841</strain>
    </source>
</reference>
<comment type="similarity">
    <text evidence="3">Belongs to the CSN1 family.</text>
</comment>
<evidence type="ECO:0000256" key="5">
    <source>
        <dbReference type="ARBA" id="ARBA00022790"/>
    </source>
</evidence>
<dbReference type="Gene3D" id="1.25.40.570">
    <property type="match status" value="1"/>
</dbReference>
<reference evidence="9" key="1">
    <citation type="submission" date="2016-06" db="EMBL/GenBank/DDBJ databases">
        <authorList>
            <person name="Cuomo C."/>
            <person name="Litvintseva A."/>
            <person name="Heitman J."/>
            <person name="Chen Y."/>
            <person name="Sun S."/>
            <person name="Springer D."/>
            <person name="Dromer F."/>
            <person name="Young S."/>
            <person name="Zeng Q."/>
            <person name="Chapman S."/>
            <person name="Gujja S."/>
            <person name="Saif S."/>
            <person name="Birren B."/>
        </authorList>
    </citation>
    <scope>NUCLEOTIDE SEQUENCE</scope>
    <source>
        <strain evidence="9">CBS 7841</strain>
    </source>
</reference>
<evidence type="ECO:0000256" key="7">
    <source>
        <dbReference type="SAM" id="MobiDB-lite"/>
    </source>
</evidence>
<evidence type="ECO:0000313" key="9">
    <source>
        <dbReference type="EMBL" id="WVN87061.1"/>
    </source>
</evidence>
<dbReference type="EMBL" id="CP143785">
    <property type="protein sequence ID" value="WVN87061.1"/>
    <property type="molecule type" value="Genomic_DNA"/>
</dbReference>
<evidence type="ECO:0000256" key="6">
    <source>
        <dbReference type="ARBA" id="ARBA00023242"/>
    </source>
</evidence>
<dbReference type="PANTHER" id="PTHR14145">
    <property type="entry name" value="26S PROTESOME SUBUNIT 6"/>
    <property type="match status" value="1"/>
</dbReference>
<feature type="region of interest" description="Disordered" evidence="7">
    <location>
        <begin position="116"/>
        <end position="140"/>
    </location>
</feature>
<evidence type="ECO:0000259" key="8">
    <source>
        <dbReference type="PROSITE" id="PS50250"/>
    </source>
</evidence>
<evidence type="ECO:0000256" key="4">
    <source>
        <dbReference type="ARBA" id="ARBA00022490"/>
    </source>
</evidence>
<evidence type="ECO:0000256" key="1">
    <source>
        <dbReference type="ARBA" id="ARBA00004123"/>
    </source>
</evidence>
<dbReference type="Pfam" id="PF10602">
    <property type="entry name" value="RPN7"/>
    <property type="match status" value="1"/>
</dbReference>
<feature type="domain" description="PCI" evidence="8">
    <location>
        <begin position="299"/>
        <end position="478"/>
    </location>
</feature>
<protein>
    <recommendedName>
        <fullName evidence="8">PCI domain-containing protein</fullName>
    </recommendedName>
</protein>
<dbReference type="PANTHER" id="PTHR14145:SF2">
    <property type="entry name" value="COP9 SIGNALOSOME COMPLEX SUBUNIT 1"/>
    <property type="match status" value="1"/>
</dbReference>
<evidence type="ECO:0000313" key="10">
    <source>
        <dbReference type="Proteomes" id="UP000094043"/>
    </source>
</evidence>
<gene>
    <name evidence="9" type="ORF">L203_102237</name>
</gene>